<evidence type="ECO:0000313" key="4">
    <source>
        <dbReference type="Proteomes" id="UP000708208"/>
    </source>
</evidence>
<dbReference type="PANTHER" id="PTHR23324:SF83">
    <property type="entry name" value="SEC14-LIKE PROTEIN 2"/>
    <property type="match status" value="1"/>
</dbReference>
<proteinExistence type="predicted"/>
<dbReference type="InterPro" id="IPR001251">
    <property type="entry name" value="CRAL-TRIO_dom"/>
</dbReference>
<keyword evidence="4" id="KW-1185">Reference proteome</keyword>
<sequence>MSLHRLFIIATSVFVLGIEGNFISADAPGQSLKNKDILEWEAPESIKEKFPYYLSGFDYDRKPVVVMEFGGWDTLSLLKKGPEALVDVDKRNDQFAERLRTGFFNSLYPNGSSETSDDEVAIIFDFDGLQFRQLTSPENVKYLMKTFAKFEKASDQIGYGFLINANTLVEQMLILVKPFMGKFLERVEVYGTKSEIWKPLLLRRIPRSQLPLAYGGTKKFRPVSFYG</sequence>
<dbReference type="Proteomes" id="UP000708208">
    <property type="component" value="Unassembled WGS sequence"/>
</dbReference>
<evidence type="ECO:0000259" key="2">
    <source>
        <dbReference type="PROSITE" id="PS50191"/>
    </source>
</evidence>
<dbReference type="OrthoDB" id="6736570at2759"/>
<dbReference type="AlphaFoldDB" id="A0A8J2L0G3"/>
<dbReference type="GO" id="GO:0005737">
    <property type="term" value="C:cytoplasm"/>
    <property type="evidence" value="ECO:0007669"/>
    <property type="project" value="TreeGrafter"/>
</dbReference>
<protein>
    <recommendedName>
        <fullName evidence="2">CRAL-TRIO domain-containing protein</fullName>
    </recommendedName>
</protein>
<dbReference type="Pfam" id="PF00650">
    <property type="entry name" value="CRAL_TRIO"/>
    <property type="match status" value="1"/>
</dbReference>
<feature type="signal peptide" evidence="1">
    <location>
        <begin position="1"/>
        <end position="20"/>
    </location>
</feature>
<comment type="caution">
    <text evidence="3">The sequence shown here is derived from an EMBL/GenBank/DDBJ whole genome shotgun (WGS) entry which is preliminary data.</text>
</comment>
<evidence type="ECO:0000313" key="3">
    <source>
        <dbReference type="EMBL" id="CAG7822865.1"/>
    </source>
</evidence>
<name>A0A8J2L0G3_9HEXA</name>
<keyword evidence="1" id="KW-0732">Signal</keyword>
<dbReference type="PANTHER" id="PTHR23324">
    <property type="entry name" value="SEC14 RELATED PROTEIN"/>
    <property type="match status" value="1"/>
</dbReference>
<feature type="domain" description="CRAL-TRIO" evidence="2">
    <location>
        <begin position="42"/>
        <end position="222"/>
    </location>
</feature>
<organism evidence="3 4">
    <name type="scientific">Allacma fusca</name>
    <dbReference type="NCBI Taxonomy" id="39272"/>
    <lineage>
        <taxon>Eukaryota</taxon>
        <taxon>Metazoa</taxon>
        <taxon>Ecdysozoa</taxon>
        <taxon>Arthropoda</taxon>
        <taxon>Hexapoda</taxon>
        <taxon>Collembola</taxon>
        <taxon>Symphypleona</taxon>
        <taxon>Sminthuridae</taxon>
        <taxon>Allacma</taxon>
    </lineage>
</organism>
<reference evidence="3" key="1">
    <citation type="submission" date="2021-06" db="EMBL/GenBank/DDBJ databases">
        <authorList>
            <person name="Hodson N. C."/>
            <person name="Mongue J. A."/>
            <person name="Jaron S. K."/>
        </authorList>
    </citation>
    <scope>NUCLEOTIDE SEQUENCE</scope>
</reference>
<dbReference type="EMBL" id="CAJVCH010527698">
    <property type="protein sequence ID" value="CAG7822865.1"/>
    <property type="molecule type" value="Genomic_DNA"/>
</dbReference>
<gene>
    <name evidence="3" type="ORF">AFUS01_LOCUS33112</name>
</gene>
<dbReference type="PROSITE" id="PS50191">
    <property type="entry name" value="CRAL_TRIO"/>
    <property type="match status" value="1"/>
</dbReference>
<accession>A0A8J2L0G3</accession>
<feature type="chain" id="PRO_5035278178" description="CRAL-TRIO domain-containing protein" evidence="1">
    <location>
        <begin position="21"/>
        <end position="227"/>
    </location>
</feature>
<evidence type="ECO:0000256" key="1">
    <source>
        <dbReference type="SAM" id="SignalP"/>
    </source>
</evidence>
<dbReference type="InterPro" id="IPR051064">
    <property type="entry name" value="SEC14/CRAL-TRIO_domain"/>
</dbReference>
<dbReference type="CDD" id="cd00170">
    <property type="entry name" value="SEC14"/>
    <property type="match status" value="1"/>
</dbReference>